<comment type="caution">
    <text evidence="6">The sequence shown here is derived from an EMBL/GenBank/DDBJ whole genome shotgun (WGS) entry which is preliminary data.</text>
</comment>
<name>A0A419SW94_9FIRM</name>
<dbReference type="PANTHER" id="PTHR30514">
    <property type="entry name" value="GLUCOKINASE"/>
    <property type="match status" value="1"/>
</dbReference>
<dbReference type="OrthoDB" id="3684496at2"/>
<dbReference type="EMBL" id="MCIB01000037">
    <property type="protein sequence ID" value="RKD29496.1"/>
    <property type="molecule type" value="Genomic_DNA"/>
</dbReference>
<dbReference type="GO" id="GO:0097367">
    <property type="term" value="F:carbohydrate derivative binding"/>
    <property type="evidence" value="ECO:0007669"/>
    <property type="project" value="InterPro"/>
</dbReference>
<evidence type="ECO:0000256" key="1">
    <source>
        <dbReference type="ARBA" id="ARBA00023015"/>
    </source>
</evidence>
<evidence type="ECO:0008006" key="8">
    <source>
        <dbReference type="Google" id="ProtNLM"/>
    </source>
</evidence>
<keyword evidence="3" id="KW-0804">Transcription</keyword>
<dbReference type="Proteomes" id="UP000284177">
    <property type="component" value="Unassembled WGS sequence"/>
</dbReference>
<dbReference type="Gene3D" id="3.40.50.10490">
    <property type="entry name" value="Glucose-6-phosphate isomerase like protein, domain 1"/>
    <property type="match status" value="1"/>
</dbReference>
<dbReference type="AlphaFoldDB" id="A0A419SW94"/>
<dbReference type="RefSeq" id="WP_120170443.1">
    <property type="nucleotide sequence ID" value="NZ_MCIB01000037.1"/>
</dbReference>
<protein>
    <recommendedName>
        <fullName evidence="8">RpiR family transcriptional regulator</fullName>
    </recommendedName>
</protein>
<sequence length="249" mass="28296">MIKEIDPQVLKTLNKSEFEVLSYISNNIDKISKMTISDLAKQTFVSTTTVIRLCKKLGYSGFSELKYELKRIRKEKTKLNSLNYDELIKKHLIDVEKTCELINEDTIGRIIELIADKKVHFFGKGLSSIACEYIINQFLSINLLAINYTSTHIAYLSADKMNENDVVFVLSLSGETKQSLKVAKIAKSRGATVVSITCMGINSLSKLADINLYVYAQDDETVEFDNKSRATVLILFQIILDTYIRKKRI</sequence>
<dbReference type="InterPro" id="IPR046348">
    <property type="entry name" value="SIS_dom_sf"/>
</dbReference>
<evidence type="ECO:0000259" key="4">
    <source>
        <dbReference type="PROSITE" id="PS51071"/>
    </source>
</evidence>
<dbReference type="Gene3D" id="1.10.10.10">
    <property type="entry name" value="Winged helix-like DNA-binding domain superfamily/Winged helix DNA-binding domain"/>
    <property type="match status" value="1"/>
</dbReference>
<evidence type="ECO:0000259" key="5">
    <source>
        <dbReference type="PROSITE" id="PS51464"/>
    </source>
</evidence>
<dbReference type="GO" id="GO:1901135">
    <property type="term" value="P:carbohydrate derivative metabolic process"/>
    <property type="evidence" value="ECO:0007669"/>
    <property type="project" value="InterPro"/>
</dbReference>
<dbReference type="PROSITE" id="PS51464">
    <property type="entry name" value="SIS"/>
    <property type="match status" value="1"/>
</dbReference>
<evidence type="ECO:0000313" key="7">
    <source>
        <dbReference type="Proteomes" id="UP000284177"/>
    </source>
</evidence>
<dbReference type="SUPFAM" id="SSF53697">
    <property type="entry name" value="SIS domain"/>
    <property type="match status" value="1"/>
</dbReference>
<dbReference type="PROSITE" id="PS51071">
    <property type="entry name" value="HTH_RPIR"/>
    <property type="match status" value="1"/>
</dbReference>
<feature type="domain" description="SIS" evidence="5">
    <location>
        <begin position="110"/>
        <end position="248"/>
    </location>
</feature>
<dbReference type="InterPro" id="IPR001347">
    <property type="entry name" value="SIS_dom"/>
</dbReference>
<dbReference type="InterPro" id="IPR036388">
    <property type="entry name" value="WH-like_DNA-bd_sf"/>
</dbReference>
<keyword evidence="7" id="KW-1185">Reference proteome</keyword>
<dbReference type="SUPFAM" id="SSF46689">
    <property type="entry name" value="Homeodomain-like"/>
    <property type="match status" value="1"/>
</dbReference>
<dbReference type="InterPro" id="IPR000281">
    <property type="entry name" value="HTH_RpiR"/>
</dbReference>
<dbReference type="PANTHER" id="PTHR30514:SF21">
    <property type="entry name" value="RPIR-FAMILY TRANSCRIPTIONAL REGULATOR"/>
    <property type="match status" value="1"/>
</dbReference>
<dbReference type="GO" id="GO:0003700">
    <property type="term" value="F:DNA-binding transcription factor activity"/>
    <property type="evidence" value="ECO:0007669"/>
    <property type="project" value="InterPro"/>
</dbReference>
<dbReference type="InterPro" id="IPR035472">
    <property type="entry name" value="RpiR-like_SIS"/>
</dbReference>
<feature type="domain" description="HTH rpiR-type" evidence="4">
    <location>
        <begin position="1"/>
        <end position="76"/>
    </location>
</feature>
<organism evidence="6 7">
    <name type="scientific">Thermohalobacter berrensis</name>
    <dbReference type="NCBI Taxonomy" id="99594"/>
    <lineage>
        <taxon>Bacteria</taxon>
        <taxon>Bacillati</taxon>
        <taxon>Bacillota</taxon>
        <taxon>Tissierellia</taxon>
        <taxon>Tissierellales</taxon>
        <taxon>Thermohalobacteraceae</taxon>
        <taxon>Thermohalobacter</taxon>
    </lineage>
</organism>
<dbReference type="CDD" id="cd05013">
    <property type="entry name" value="SIS_RpiR"/>
    <property type="match status" value="1"/>
</dbReference>
<evidence type="ECO:0000256" key="2">
    <source>
        <dbReference type="ARBA" id="ARBA00023125"/>
    </source>
</evidence>
<dbReference type="InterPro" id="IPR047640">
    <property type="entry name" value="RpiR-like"/>
</dbReference>
<gene>
    <name evidence="6" type="ORF">BET03_05400</name>
</gene>
<reference evidence="6 7" key="1">
    <citation type="submission" date="2016-08" db="EMBL/GenBank/DDBJ databases">
        <title>Novel Firmicutes and Novel Genomes.</title>
        <authorList>
            <person name="Poppleton D.I."/>
            <person name="Gribaldo S."/>
        </authorList>
    </citation>
    <scope>NUCLEOTIDE SEQUENCE [LARGE SCALE GENOMIC DNA]</scope>
    <source>
        <strain evidence="6 7">CTT3</strain>
    </source>
</reference>
<keyword evidence="2" id="KW-0238">DNA-binding</keyword>
<dbReference type="InterPro" id="IPR009057">
    <property type="entry name" value="Homeodomain-like_sf"/>
</dbReference>
<keyword evidence="1" id="KW-0805">Transcription regulation</keyword>
<evidence type="ECO:0000313" key="6">
    <source>
        <dbReference type="EMBL" id="RKD29496.1"/>
    </source>
</evidence>
<dbReference type="GO" id="GO:0003677">
    <property type="term" value="F:DNA binding"/>
    <property type="evidence" value="ECO:0007669"/>
    <property type="project" value="UniProtKB-KW"/>
</dbReference>
<evidence type="ECO:0000256" key="3">
    <source>
        <dbReference type="ARBA" id="ARBA00023163"/>
    </source>
</evidence>
<proteinExistence type="predicted"/>
<dbReference type="Pfam" id="PF01418">
    <property type="entry name" value="HTH_6"/>
    <property type="match status" value="1"/>
</dbReference>
<dbReference type="Pfam" id="PF01380">
    <property type="entry name" value="SIS"/>
    <property type="match status" value="1"/>
</dbReference>
<accession>A0A419SW94</accession>